<evidence type="ECO:0008006" key="4">
    <source>
        <dbReference type="Google" id="ProtNLM"/>
    </source>
</evidence>
<evidence type="ECO:0000313" key="2">
    <source>
        <dbReference type="EMBL" id="MFC6293699.1"/>
    </source>
</evidence>
<gene>
    <name evidence="2" type="ORF">ACFQH1_00340</name>
</gene>
<comment type="caution">
    <text evidence="2">The sequence shown here is derived from an EMBL/GenBank/DDBJ whole genome shotgun (WGS) entry which is preliminary data.</text>
</comment>
<evidence type="ECO:0000256" key="1">
    <source>
        <dbReference type="SAM" id="SignalP"/>
    </source>
</evidence>
<feature type="chain" id="PRO_5045732211" description="WxL domain-containing protein" evidence="1">
    <location>
        <begin position="21"/>
        <end position="527"/>
    </location>
</feature>
<dbReference type="Proteomes" id="UP001596227">
    <property type="component" value="Unassembled WGS sequence"/>
</dbReference>
<protein>
    <recommendedName>
        <fullName evidence="4">WxL domain-containing protein</fullName>
    </recommendedName>
</protein>
<dbReference type="RefSeq" id="WP_137607902.1">
    <property type="nucleotide sequence ID" value="NZ_BJDH01000008.1"/>
</dbReference>
<name>A0ABW1UEN6_9LACO</name>
<dbReference type="EMBL" id="JBHSSB010000003">
    <property type="protein sequence ID" value="MFC6293699.1"/>
    <property type="molecule type" value="Genomic_DNA"/>
</dbReference>
<evidence type="ECO:0000313" key="3">
    <source>
        <dbReference type="Proteomes" id="UP001596227"/>
    </source>
</evidence>
<keyword evidence="1" id="KW-0732">Signal</keyword>
<keyword evidence="3" id="KW-1185">Reference proteome</keyword>
<accession>A0ABW1UEN6</accession>
<proteinExistence type="predicted"/>
<reference evidence="3" key="1">
    <citation type="journal article" date="2019" name="Int. J. Syst. Evol. Microbiol.">
        <title>The Global Catalogue of Microorganisms (GCM) 10K type strain sequencing project: providing services to taxonomists for standard genome sequencing and annotation.</title>
        <authorList>
            <consortium name="The Broad Institute Genomics Platform"/>
            <consortium name="The Broad Institute Genome Sequencing Center for Infectious Disease"/>
            <person name="Wu L."/>
            <person name="Ma J."/>
        </authorList>
    </citation>
    <scope>NUCLEOTIDE SEQUENCE [LARGE SCALE GENOMIC DNA]</scope>
    <source>
        <strain evidence="3">CCM 8934</strain>
    </source>
</reference>
<sequence>MRVKIVKQILVLVIFSFTFAFNGLAGQAATDEMKDVMKNGTFFVQNNVEHVQVSDGLKDNQAYLLQGKDFKLLPQWILKGVKANYVDKNGRLTVNTKKIEITVRGRMTSHDNNGKLQFNFAPFNFALLSKKSGKWSPIPATNNPRVEFKNTDLVALDGVSSGKVITFEVENLSNLRDLLPLKVGFSFDAVSISKTNPSYLGTVVYSLGTFKAGQLNAPTIKDPVTPQTQIIEGTGTAGNRITSNINSEETIVDANGNYKLDLKENLEKSLIKDNGLTITESNLEGDAGSKTINQVSLLHAEQDQAFDLEDSVDLTSDNIADVVAKKAHINAENTSNVVFKSSYSEEKLNALIGQLKQGGTIEIPIYAQKNGYIQSKVINVKVTKSVGALAFNQSETTLEFGQQQIPMVPTRIYPDRDFKITVDDHRSKKIPWQISAVAKGSNSSLENDLTPFLYYVDEHSQSQSLGSSTIVYQKGKDTTDQETEILFSGTNKNKDSVTRSLFVKAMPNMKIAKYSTTIVWTLADVPY</sequence>
<organism evidence="2 3">
    <name type="scientific">Lactiplantibacillus daoliensis</name>
    <dbReference type="NCBI Taxonomy" id="2559916"/>
    <lineage>
        <taxon>Bacteria</taxon>
        <taxon>Bacillati</taxon>
        <taxon>Bacillota</taxon>
        <taxon>Bacilli</taxon>
        <taxon>Lactobacillales</taxon>
        <taxon>Lactobacillaceae</taxon>
        <taxon>Lactiplantibacillus</taxon>
    </lineage>
</organism>
<feature type="signal peptide" evidence="1">
    <location>
        <begin position="1"/>
        <end position="20"/>
    </location>
</feature>